<reference evidence="2 3" key="1">
    <citation type="submission" date="2013-11" db="EMBL/GenBank/DDBJ databases">
        <title>The Genome Sequence of Phytophthora parasitica P1976.</title>
        <authorList>
            <consortium name="The Broad Institute Genomics Platform"/>
            <person name="Russ C."/>
            <person name="Tyler B."/>
            <person name="Panabieres F."/>
            <person name="Shan W."/>
            <person name="Tripathy S."/>
            <person name="Grunwald N."/>
            <person name="Machado M."/>
            <person name="Johnson C.S."/>
            <person name="Walker B."/>
            <person name="Young S."/>
            <person name="Zeng Q."/>
            <person name="Gargeya S."/>
            <person name="Fitzgerald M."/>
            <person name="Haas B."/>
            <person name="Abouelleil A."/>
            <person name="Allen A.W."/>
            <person name="Alvarado L."/>
            <person name="Arachchi H.M."/>
            <person name="Berlin A.M."/>
            <person name="Chapman S.B."/>
            <person name="Gainer-Dewar J."/>
            <person name="Goldberg J."/>
            <person name="Griggs A."/>
            <person name="Gujja S."/>
            <person name="Hansen M."/>
            <person name="Howarth C."/>
            <person name="Imamovic A."/>
            <person name="Ireland A."/>
            <person name="Larimer J."/>
            <person name="McCowan C."/>
            <person name="Murphy C."/>
            <person name="Pearson M."/>
            <person name="Poon T.W."/>
            <person name="Priest M."/>
            <person name="Roberts A."/>
            <person name="Saif S."/>
            <person name="Shea T."/>
            <person name="Sisk P."/>
            <person name="Sykes S."/>
            <person name="Wortman J."/>
            <person name="Nusbaum C."/>
            <person name="Birren B."/>
        </authorList>
    </citation>
    <scope>NUCLEOTIDE SEQUENCE [LARGE SCALE GENOMIC DNA]</scope>
    <source>
        <strain evidence="2 3">P1976</strain>
    </source>
</reference>
<feature type="region of interest" description="Disordered" evidence="1">
    <location>
        <begin position="218"/>
        <end position="279"/>
    </location>
</feature>
<evidence type="ECO:0000256" key="1">
    <source>
        <dbReference type="SAM" id="MobiDB-lite"/>
    </source>
</evidence>
<accession>A0A081ADZ1</accession>
<dbReference type="Proteomes" id="UP000028582">
    <property type="component" value="Unassembled WGS sequence"/>
</dbReference>
<feature type="compositionally biased region" description="Polar residues" evidence="1">
    <location>
        <begin position="247"/>
        <end position="257"/>
    </location>
</feature>
<comment type="caution">
    <text evidence="2">The sequence shown here is derived from an EMBL/GenBank/DDBJ whole genome shotgun (WGS) entry which is preliminary data.</text>
</comment>
<organism evidence="2 3">
    <name type="scientific">Phytophthora nicotianae P1976</name>
    <dbReference type="NCBI Taxonomy" id="1317066"/>
    <lineage>
        <taxon>Eukaryota</taxon>
        <taxon>Sar</taxon>
        <taxon>Stramenopiles</taxon>
        <taxon>Oomycota</taxon>
        <taxon>Peronosporomycetes</taxon>
        <taxon>Peronosporales</taxon>
        <taxon>Peronosporaceae</taxon>
        <taxon>Phytophthora</taxon>
    </lineage>
</organism>
<evidence type="ECO:0000313" key="3">
    <source>
        <dbReference type="Proteomes" id="UP000028582"/>
    </source>
</evidence>
<sequence length="528" mass="59164">MMRGAAGDDPQTGTVPVFLPVLPPKIKSVSHEALVKWKKDRREYETKLRNRCRVTGEDYDAVVELIKDSFDADLLEVFCEFKLNVDIVDVTDGMLTAEIEHIVASVKNKALPDIKGLFKKDLKMNLSESDVTARVMDYFKCFKAIVEDNGLSECFVLERGKREKCKMLTSALKPPLLKTEVKQCVRYTHPDAEKDPKVLFQLIVEKATELERQYIRLKGQKREASSGEEKPKATHGSKSKNKKEQAQAATKPNQKASARSDSKTKTSNTPRPPPGPCPKCDEMHWLRECPVATEAEKTELLKRFRSGRKSKKAKTKRLSELLPTNARTVLLNGVLELPYCPDSGSDHTVIGRSHWEQLLALDPEVQVERLEVPVQNQTFGDKVVTATQKAKMQIRIHTAVGPVEPMDLVDVLVVDVNDDEFIVGNDLLTALGIDVDRQLEQLASRGDDELAGDPIELEADDMPVHVKDFSSTSGDDDIFAAVEKLIDRAVNYGFPLGHVEKLRTIVHAYDVWRLELRADPPANVPPLE</sequence>
<dbReference type="AlphaFoldDB" id="A0A081ADZ1"/>
<dbReference type="OrthoDB" id="109581at2759"/>
<name>A0A081ADZ1_PHYNI</name>
<feature type="non-terminal residue" evidence="2">
    <location>
        <position position="528"/>
    </location>
</feature>
<gene>
    <name evidence="2" type="ORF">F444_07666</name>
</gene>
<feature type="compositionally biased region" description="Basic and acidic residues" evidence="1">
    <location>
        <begin position="218"/>
        <end position="232"/>
    </location>
</feature>
<proteinExistence type="predicted"/>
<protein>
    <submittedName>
        <fullName evidence="2">Uncharacterized protein</fullName>
    </submittedName>
</protein>
<evidence type="ECO:0000313" key="2">
    <source>
        <dbReference type="EMBL" id="ETO77102.1"/>
    </source>
</evidence>
<dbReference type="EMBL" id="ANJA01001464">
    <property type="protein sequence ID" value="ETO77102.1"/>
    <property type="molecule type" value="Genomic_DNA"/>
</dbReference>